<organism evidence="1 2">
    <name type="scientific">Penicillium citrinum</name>
    <dbReference type="NCBI Taxonomy" id="5077"/>
    <lineage>
        <taxon>Eukaryota</taxon>
        <taxon>Fungi</taxon>
        <taxon>Dikarya</taxon>
        <taxon>Ascomycota</taxon>
        <taxon>Pezizomycotina</taxon>
        <taxon>Eurotiomycetes</taxon>
        <taxon>Eurotiomycetidae</taxon>
        <taxon>Eurotiales</taxon>
        <taxon>Aspergillaceae</taxon>
        <taxon>Penicillium</taxon>
    </lineage>
</organism>
<sequence length="94" mass="10808">MPWFWKNNHRSNKARQDRNGLYQKESWHTYDAIGDAAIEAVEAAYWCCEELRELAGGFLRKEIDRPDAVARLARLKLKSSQRKARGSICLGGVE</sequence>
<proteinExistence type="predicted"/>
<dbReference type="Proteomes" id="UP001147733">
    <property type="component" value="Unassembled WGS sequence"/>
</dbReference>
<gene>
    <name evidence="1" type="ORF">N7469_002209</name>
</gene>
<evidence type="ECO:0000313" key="2">
    <source>
        <dbReference type="Proteomes" id="UP001147733"/>
    </source>
</evidence>
<dbReference type="RefSeq" id="XP_056503623.1">
    <property type="nucleotide sequence ID" value="XM_056641129.1"/>
</dbReference>
<keyword evidence="2" id="KW-1185">Reference proteome</keyword>
<evidence type="ECO:0000313" key="1">
    <source>
        <dbReference type="EMBL" id="KAJ5240618.1"/>
    </source>
</evidence>
<reference evidence="1" key="2">
    <citation type="journal article" date="2023" name="IMA Fungus">
        <title>Comparative genomic study of the Penicillium genus elucidates a diverse pangenome and 15 lateral gene transfer events.</title>
        <authorList>
            <person name="Petersen C."/>
            <person name="Sorensen T."/>
            <person name="Nielsen M.R."/>
            <person name="Sondergaard T.E."/>
            <person name="Sorensen J.L."/>
            <person name="Fitzpatrick D.A."/>
            <person name="Frisvad J.C."/>
            <person name="Nielsen K.L."/>
        </authorList>
    </citation>
    <scope>NUCLEOTIDE SEQUENCE</scope>
    <source>
        <strain evidence="1">IBT 23319</strain>
    </source>
</reference>
<reference evidence="1" key="1">
    <citation type="submission" date="2022-11" db="EMBL/GenBank/DDBJ databases">
        <authorList>
            <person name="Petersen C."/>
        </authorList>
    </citation>
    <scope>NUCLEOTIDE SEQUENCE</scope>
    <source>
        <strain evidence="1">IBT 23319</strain>
    </source>
</reference>
<dbReference type="GeneID" id="81380296"/>
<dbReference type="AlphaFoldDB" id="A0A9W9PA00"/>
<comment type="caution">
    <text evidence="1">The sequence shown here is derived from an EMBL/GenBank/DDBJ whole genome shotgun (WGS) entry which is preliminary data.</text>
</comment>
<name>A0A9W9PA00_PENCI</name>
<dbReference type="EMBL" id="JAPQKT010000002">
    <property type="protein sequence ID" value="KAJ5240618.1"/>
    <property type="molecule type" value="Genomic_DNA"/>
</dbReference>
<accession>A0A9W9PA00</accession>
<protein>
    <submittedName>
        <fullName evidence="1">Uncharacterized protein</fullName>
    </submittedName>
</protein>